<dbReference type="InterPro" id="IPR036390">
    <property type="entry name" value="WH_DNA-bd_sf"/>
</dbReference>
<gene>
    <name evidence="4" type="ORF">ENT82_01905</name>
    <name evidence="3" type="ORF">ENU43_06070</name>
</gene>
<feature type="domain" description="HTH arsR-type" evidence="2">
    <location>
        <begin position="24"/>
        <end position="97"/>
    </location>
</feature>
<evidence type="ECO:0000313" key="4">
    <source>
        <dbReference type="EMBL" id="HGN89868.1"/>
    </source>
</evidence>
<evidence type="ECO:0000259" key="2">
    <source>
        <dbReference type="SMART" id="SM00418"/>
    </source>
</evidence>
<dbReference type="Gene3D" id="1.10.10.10">
    <property type="entry name" value="Winged helix-like DNA-binding domain superfamily/Winged helix DNA-binding domain"/>
    <property type="match status" value="1"/>
</dbReference>
<sequence>MGQEENLDLVNGSKSLEPKDEKLLFYSLLKNPVRRQIITLLKENGSMAASDLKKLLGISVGTLYYHLEFMQPFVVKTDKRRYRLSEKGLRLVDSMKVSDFLAETSVSEPAGFRKYVYAFTLNPLLQRVQLTNTTLVPVSLASAMVYLLLSWRLSNSQLILHFRPVGFPELALLYAAGNLVFLIVLMLVAGFLTTFKKGGEALIAATVPLALTPSNLLLTVFAVLSGFGLLGNGWFGIVSFGVYVFFHVWQMAALAAVLVSAKGVSWEKAVAAVVALSYISLFLSQNL</sequence>
<evidence type="ECO:0000256" key="1">
    <source>
        <dbReference type="SAM" id="Phobius"/>
    </source>
</evidence>
<feature type="transmembrane region" description="Helical" evidence="1">
    <location>
        <begin position="171"/>
        <end position="195"/>
    </location>
</feature>
<feature type="transmembrane region" description="Helical" evidence="1">
    <location>
        <begin position="202"/>
        <end position="227"/>
    </location>
</feature>
<feature type="transmembrane region" description="Helical" evidence="1">
    <location>
        <begin position="266"/>
        <end position="284"/>
    </location>
</feature>
<dbReference type="InterPro" id="IPR036388">
    <property type="entry name" value="WH-like_DNA-bd_sf"/>
</dbReference>
<dbReference type="InterPro" id="IPR011991">
    <property type="entry name" value="ArsR-like_HTH"/>
</dbReference>
<dbReference type="EMBL" id="DTCM01000076">
    <property type="protein sequence ID" value="HGL41212.1"/>
    <property type="molecule type" value="Genomic_DNA"/>
</dbReference>
<accession>A0A7C4I5A9</accession>
<proteinExistence type="predicted"/>
<dbReference type="SMART" id="SM00418">
    <property type="entry name" value="HTH_ARSR"/>
    <property type="match status" value="1"/>
</dbReference>
<feature type="transmembrane region" description="Helical" evidence="1">
    <location>
        <begin position="233"/>
        <end position="259"/>
    </location>
</feature>
<protein>
    <submittedName>
        <fullName evidence="4">ArsR family transcriptional regulator</fullName>
    </submittedName>
</protein>
<name>A0A7C4I5A9_CALS0</name>
<comment type="caution">
    <text evidence="4">The sequence shown here is derived from an EMBL/GenBank/DDBJ whole genome shotgun (WGS) entry which is preliminary data.</text>
</comment>
<feature type="transmembrane region" description="Helical" evidence="1">
    <location>
        <begin position="134"/>
        <end position="151"/>
    </location>
</feature>
<keyword evidence="1" id="KW-1133">Transmembrane helix</keyword>
<evidence type="ECO:0000313" key="3">
    <source>
        <dbReference type="EMBL" id="HGL41212.1"/>
    </source>
</evidence>
<dbReference type="GO" id="GO:0003700">
    <property type="term" value="F:DNA-binding transcription factor activity"/>
    <property type="evidence" value="ECO:0007669"/>
    <property type="project" value="InterPro"/>
</dbReference>
<keyword evidence="1" id="KW-0812">Transmembrane</keyword>
<dbReference type="AlphaFoldDB" id="A0A7C4I5A9"/>
<dbReference type="Pfam" id="PF12840">
    <property type="entry name" value="HTH_20"/>
    <property type="match status" value="1"/>
</dbReference>
<dbReference type="EMBL" id="DTAD01000021">
    <property type="protein sequence ID" value="HGN89868.1"/>
    <property type="molecule type" value="Genomic_DNA"/>
</dbReference>
<dbReference type="CDD" id="cd00090">
    <property type="entry name" value="HTH_ARSR"/>
    <property type="match status" value="1"/>
</dbReference>
<reference evidence="4" key="1">
    <citation type="journal article" date="2020" name="mSystems">
        <title>Genome- and Community-Level Interaction Insights into Carbon Utilization and Element Cycling Functions of Hydrothermarchaeota in Hydrothermal Sediment.</title>
        <authorList>
            <person name="Zhou Z."/>
            <person name="Liu Y."/>
            <person name="Xu W."/>
            <person name="Pan J."/>
            <person name="Luo Z.H."/>
            <person name="Li M."/>
        </authorList>
    </citation>
    <scope>NUCLEOTIDE SEQUENCE [LARGE SCALE GENOMIC DNA]</scope>
    <source>
        <strain evidence="4">SpSt-613</strain>
        <strain evidence="3">SpSt-669</strain>
    </source>
</reference>
<dbReference type="SUPFAM" id="SSF46785">
    <property type="entry name" value="Winged helix' DNA-binding domain"/>
    <property type="match status" value="1"/>
</dbReference>
<dbReference type="InterPro" id="IPR001845">
    <property type="entry name" value="HTH_ArsR_DNA-bd_dom"/>
</dbReference>
<organism evidence="4">
    <name type="scientific">Caldiarchaeum subterraneum</name>
    <dbReference type="NCBI Taxonomy" id="311458"/>
    <lineage>
        <taxon>Archaea</taxon>
        <taxon>Nitrososphaerota</taxon>
        <taxon>Candidatus Caldarchaeales</taxon>
        <taxon>Candidatus Caldarchaeaceae</taxon>
        <taxon>Candidatus Caldarchaeum</taxon>
    </lineage>
</organism>
<keyword evidence="1" id="KW-0472">Membrane</keyword>